<dbReference type="Proteomes" id="UP000828390">
    <property type="component" value="Unassembled WGS sequence"/>
</dbReference>
<gene>
    <name evidence="1" type="ORF">DPMN_123780</name>
</gene>
<keyword evidence="2" id="KW-1185">Reference proteome</keyword>
<comment type="caution">
    <text evidence="1">The sequence shown here is derived from an EMBL/GenBank/DDBJ whole genome shotgun (WGS) entry which is preliminary data.</text>
</comment>
<sequence length="268" mass="29706">MLSRLAHCESYDFSLELETSLARAINDSTTTLTPLIVTGEGNQVFHVEWDNLNKITTNVHGPNVVNRTAGIMVQEVKLGFVATHSDRTLNVYERSKARSLKADGNQSLPPLTIPQRCGPRFPKGAVFTPRSENYESYLKALLEYRLWSVARIVGSSGDGQIYPGFGGFISMTGNCPERKSTIDYFTPIDQPFTDYATVAELLEQSELATEEVGQKYVLSTFDLGGCMKALPLIWKFPDKYKYHVVTPGAFHTAMNCIGMLTKNKCSGS</sequence>
<proteinExistence type="predicted"/>
<dbReference type="AlphaFoldDB" id="A0A9D4GV41"/>
<protein>
    <submittedName>
        <fullName evidence="1">Uncharacterized protein</fullName>
    </submittedName>
</protein>
<accession>A0A9D4GV41</accession>
<organism evidence="1 2">
    <name type="scientific">Dreissena polymorpha</name>
    <name type="common">Zebra mussel</name>
    <name type="synonym">Mytilus polymorpha</name>
    <dbReference type="NCBI Taxonomy" id="45954"/>
    <lineage>
        <taxon>Eukaryota</taxon>
        <taxon>Metazoa</taxon>
        <taxon>Spiralia</taxon>
        <taxon>Lophotrochozoa</taxon>
        <taxon>Mollusca</taxon>
        <taxon>Bivalvia</taxon>
        <taxon>Autobranchia</taxon>
        <taxon>Heteroconchia</taxon>
        <taxon>Euheterodonta</taxon>
        <taxon>Imparidentia</taxon>
        <taxon>Neoheterodontei</taxon>
        <taxon>Myida</taxon>
        <taxon>Dreissenoidea</taxon>
        <taxon>Dreissenidae</taxon>
        <taxon>Dreissena</taxon>
    </lineage>
</organism>
<evidence type="ECO:0000313" key="2">
    <source>
        <dbReference type="Proteomes" id="UP000828390"/>
    </source>
</evidence>
<dbReference type="EMBL" id="JAIWYP010000005">
    <property type="protein sequence ID" value="KAH3822011.1"/>
    <property type="molecule type" value="Genomic_DNA"/>
</dbReference>
<evidence type="ECO:0000313" key="1">
    <source>
        <dbReference type="EMBL" id="KAH3822011.1"/>
    </source>
</evidence>
<reference evidence="1" key="2">
    <citation type="submission" date="2020-11" db="EMBL/GenBank/DDBJ databases">
        <authorList>
            <person name="McCartney M.A."/>
            <person name="Auch B."/>
            <person name="Kono T."/>
            <person name="Mallez S."/>
            <person name="Becker A."/>
            <person name="Gohl D.M."/>
            <person name="Silverstein K.A.T."/>
            <person name="Koren S."/>
            <person name="Bechman K.B."/>
            <person name="Herman A."/>
            <person name="Abrahante J.E."/>
            <person name="Garbe J."/>
        </authorList>
    </citation>
    <scope>NUCLEOTIDE SEQUENCE</scope>
    <source>
        <strain evidence="1">Duluth1</strain>
        <tissue evidence="1">Whole animal</tissue>
    </source>
</reference>
<name>A0A9D4GV41_DREPO</name>
<reference evidence="1" key="1">
    <citation type="journal article" date="2019" name="bioRxiv">
        <title>The Genome of the Zebra Mussel, Dreissena polymorpha: A Resource for Invasive Species Research.</title>
        <authorList>
            <person name="McCartney M.A."/>
            <person name="Auch B."/>
            <person name="Kono T."/>
            <person name="Mallez S."/>
            <person name="Zhang Y."/>
            <person name="Obille A."/>
            <person name="Becker A."/>
            <person name="Abrahante J.E."/>
            <person name="Garbe J."/>
            <person name="Badalamenti J.P."/>
            <person name="Herman A."/>
            <person name="Mangelson H."/>
            <person name="Liachko I."/>
            <person name="Sullivan S."/>
            <person name="Sone E.D."/>
            <person name="Koren S."/>
            <person name="Silverstein K.A.T."/>
            <person name="Beckman K.B."/>
            <person name="Gohl D.M."/>
        </authorList>
    </citation>
    <scope>NUCLEOTIDE SEQUENCE</scope>
    <source>
        <strain evidence="1">Duluth1</strain>
        <tissue evidence="1">Whole animal</tissue>
    </source>
</reference>